<keyword evidence="5" id="KW-0804">Transcription</keyword>
<evidence type="ECO:0000256" key="4">
    <source>
        <dbReference type="ARBA" id="ARBA00023125"/>
    </source>
</evidence>
<dbReference type="RefSeq" id="WP_011782861.1">
    <property type="nucleotide sequence ID" value="NZ_CP070380.1"/>
</dbReference>
<proteinExistence type="inferred from homology"/>
<evidence type="ECO:0000259" key="6">
    <source>
        <dbReference type="Pfam" id="PF04542"/>
    </source>
</evidence>
<accession>A0ABT8HG79</accession>
<sequence length="195" mass="22179">MHTDRHDDQLTDRFERDAMPLIADLYRHAIRLTRDHADAEDLLQETAAKAYAAFASFQEGTNLVGWLYRIMVNTHISAYRRQQHRPTLQFTDEFTDGQLLAHSQRGSSATRSTEELAIAHTGDPAIAAAMRSLPEKYRTAIYYADIEGRKFREIALLTNVPIGTVMSRLHRGRKQLRDALSDVARDRGYPLPEAA</sequence>
<dbReference type="InterPro" id="IPR007627">
    <property type="entry name" value="RNA_pol_sigma70_r2"/>
</dbReference>
<dbReference type="EMBL" id="JAUHTC010000054">
    <property type="protein sequence ID" value="MDN4519287.1"/>
    <property type="molecule type" value="Genomic_DNA"/>
</dbReference>
<comment type="similarity">
    <text evidence="1">Belongs to the sigma-70 factor family. ECF subfamily.</text>
</comment>
<keyword evidence="3" id="KW-0731">Sigma factor</keyword>
<dbReference type="Pfam" id="PF08281">
    <property type="entry name" value="Sigma70_r4_2"/>
    <property type="match status" value="1"/>
</dbReference>
<dbReference type="InterPro" id="IPR039425">
    <property type="entry name" value="RNA_pol_sigma-70-like"/>
</dbReference>
<dbReference type="CDD" id="cd06171">
    <property type="entry name" value="Sigma70_r4"/>
    <property type="match status" value="1"/>
</dbReference>
<dbReference type="NCBIfam" id="TIGR02937">
    <property type="entry name" value="sigma70-ECF"/>
    <property type="match status" value="1"/>
</dbReference>
<dbReference type="SUPFAM" id="SSF88946">
    <property type="entry name" value="Sigma2 domain of RNA polymerase sigma factors"/>
    <property type="match status" value="1"/>
</dbReference>
<reference evidence="8" key="1">
    <citation type="submission" date="2023-07" db="EMBL/GenBank/DDBJ databases">
        <title>Degradation of tert-butanol by M. austroafricanum TBA100.</title>
        <authorList>
            <person name="Helbich S."/>
            <person name="Vainshtein Y."/>
        </authorList>
    </citation>
    <scope>NUCLEOTIDE SEQUENCE</scope>
    <source>
        <strain evidence="8">TBA100</strain>
    </source>
</reference>
<dbReference type="InterPro" id="IPR013249">
    <property type="entry name" value="RNA_pol_sigma70_r4_t2"/>
</dbReference>
<dbReference type="PANTHER" id="PTHR43133">
    <property type="entry name" value="RNA POLYMERASE ECF-TYPE SIGMA FACTO"/>
    <property type="match status" value="1"/>
</dbReference>
<comment type="caution">
    <text evidence="8">The sequence shown here is derived from an EMBL/GenBank/DDBJ whole genome shotgun (WGS) entry which is preliminary data.</text>
</comment>
<dbReference type="Gene3D" id="1.10.10.10">
    <property type="entry name" value="Winged helix-like DNA-binding domain superfamily/Winged helix DNA-binding domain"/>
    <property type="match status" value="1"/>
</dbReference>
<dbReference type="PANTHER" id="PTHR43133:SF59">
    <property type="entry name" value="ECF RNA POLYMERASE SIGMA FACTOR SIGR"/>
    <property type="match status" value="1"/>
</dbReference>
<evidence type="ECO:0000256" key="5">
    <source>
        <dbReference type="ARBA" id="ARBA00023163"/>
    </source>
</evidence>
<evidence type="ECO:0000313" key="8">
    <source>
        <dbReference type="EMBL" id="MDN4519287.1"/>
    </source>
</evidence>
<name>A0ABT8HG79_MYCAO</name>
<dbReference type="Gene3D" id="1.10.1740.10">
    <property type="match status" value="1"/>
</dbReference>
<keyword evidence="9" id="KW-1185">Reference proteome</keyword>
<gene>
    <name evidence="8" type="ORF">QYF68_15900</name>
</gene>
<feature type="domain" description="RNA polymerase sigma-70 region 2" evidence="6">
    <location>
        <begin position="24"/>
        <end position="84"/>
    </location>
</feature>
<evidence type="ECO:0000313" key="9">
    <source>
        <dbReference type="Proteomes" id="UP001172687"/>
    </source>
</evidence>
<organism evidence="8 9">
    <name type="scientific">Mycolicibacterium austroafricanum</name>
    <name type="common">Mycobacterium austroafricanum</name>
    <dbReference type="NCBI Taxonomy" id="39687"/>
    <lineage>
        <taxon>Bacteria</taxon>
        <taxon>Bacillati</taxon>
        <taxon>Actinomycetota</taxon>
        <taxon>Actinomycetes</taxon>
        <taxon>Mycobacteriales</taxon>
        <taxon>Mycobacteriaceae</taxon>
        <taxon>Mycolicibacterium</taxon>
    </lineage>
</organism>
<dbReference type="InterPro" id="IPR013325">
    <property type="entry name" value="RNA_pol_sigma_r2"/>
</dbReference>
<evidence type="ECO:0000259" key="7">
    <source>
        <dbReference type="Pfam" id="PF08281"/>
    </source>
</evidence>
<keyword evidence="4" id="KW-0238">DNA-binding</keyword>
<feature type="domain" description="RNA polymerase sigma factor 70 region 4 type 2" evidence="7">
    <location>
        <begin position="125"/>
        <end position="176"/>
    </location>
</feature>
<protein>
    <submittedName>
        <fullName evidence="8">Sigma-70 family RNA polymerase sigma factor</fullName>
    </submittedName>
</protein>
<dbReference type="Pfam" id="PF04542">
    <property type="entry name" value="Sigma70_r2"/>
    <property type="match status" value="1"/>
</dbReference>
<dbReference type="InterPro" id="IPR013324">
    <property type="entry name" value="RNA_pol_sigma_r3/r4-like"/>
</dbReference>
<evidence type="ECO:0000256" key="2">
    <source>
        <dbReference type="ARBA" id="ARBA00023015"/>
    </source>
</evidence>
<keyword evidence="2" id="KW-0805">Transcription regulation</keyword>
<dbReference type="SUPFAM" id="SSF88659">
    <property type="entry name" value="Sigma3 and sigma4 domains of RNA polymerase sigma factors"/>
    <property type="match status" value="1"/>
</dbReference>
<dbReference type="Proteomes" id="UP001172687">
    <property type="component" value="Unassembled WGS sequence"/>
</dbReference>
<dbReference type="InterPro" id="IPR014284">
    <property type="entry name" value="RNA_pol_sigma-70_dom"/>
</dbReference>
<evidence type="ECO:0000256" key="1">
    <source>
        <dbReference type="ARBA" id="ARBA00010641"/>
    </source>
</evidence>
<dbReference type="InterPro" id="IPR036388">
    <property type="entry name" value="WH-like_DNA-bd_sf"/>
</dbReference>
<evidence type="ECO:0000256" key="3">
    <source>
        <dbReference type="ARBA" id="ARBA00023082"/>
    </source>
</evidence>